<protein>
    <submittedName>
        <fullName evidence="5">Ig-like domain-containing protein</fullName>
    </submittedName>
</protein>
<dbReference type="GO" id="GO:0016020">
    <property type="term" value="C:membrane"/>
    <property type="evidence" value="ECO:0007669"/>
    <property type="project" value="UniProtKB-SubCell"/>
</dbReference>
<evidence type="ECO:0000256" key="3">
    <source>
        <dbReference type="ARBA" id="ARBA00023157"/>
    </source>
</evidence>
<reference evidence="5 6" key="1">
    <citation type="submission" date="2021-06" db="EMBL/GenBank/DDBJ databases">
        <title>Caerostris darwini draft genome.</title>
        <authorList>
            <person name="Kono N."/>
            <person name="Arakawa K."/>
        </authorList>
    </citation>
    <scope>NUCLEOTIDE SEQUENCE [LARGE SCALE GENOMIC DNA]</scope>
</reference>
<evidence type="ECO:0000313" key="5">
    <source>
        <dbReference type="EMBL" id="GIY00847.1"/>
    </source>
</evidence>
<dbReference type="PANTHER" id="PTHR23278:SF19">
    <property type="entry name" value="OBSCURIN"/>
    <property type="match status" value="1"/>
</dbReference>
<dbReference type="Pfam" id="PF08205">
    <property type="entry name" value="C2-set_2"/>
    <property type="match status" value="1"/>
</dbReference>
<evidence type="ECO:0000313" key="6">
    <source>
        <dbReference type="Proteomes" id="UP001054837"/>
    </source>
</evidence>
<dbReference type="Proteomes" id="UP001054837">
    <property type="component" value="Unassembled WGS sequence"/>
</dbReference>
<evidence type="ECO:0000256" key="2">
    <source>
        <dbReference type="ARBA" id="ARBA00023136"/>
    </source>
</evidence>
<dbReference type="PROSITE" id="PS50835">
    <property type="entry name" value="IG_LIKE"/>
    <property type="match status" value="1"/>
</dbReference>
<keyword evidence="6" id="KW-1185">Reference proteome</keyword>
<feature type="domain" description="Ig-like" evidence="4">
    <location>
        <begin position="40"/>
        <end position="134"/>
    </location>
</feature>
<dbReference type="InterPro" id="IPR013783">
    <property type="entry name" value="Ig-like_fold"/>
</dbReference>
<dbReference type="InterPro" id="IPR007110">
    <property type="entry name" value="Ig-like_dom"/>
</dbReference>
<organism evidence="5 6">
    <name type="scientific">Caerostris darwini</name>
    <dbReference type="NCBI Taxonomy" id="1538125"/>
    <lineage>
        <taxon>Eukaryota</taxon>
        <taxon>Metazoa</taxon>
        <taxon>Ecdysozoa</taxon>
        <taxon>Arthropoda</taxon>
        <taxon>Chelicerata</taxon>
        <taxon>Arachnida</taxon>
        <taxon>Araneae</taxon>
        <taxon>Araneomorphae</taxon>
        <taxon>Entelegynae</taxon>
        <taxon>Araneoidea</taxon>
        <taxon>Araneidae</taxon>
        <taxon>Caerostris</taxon>
    </lineage>
</organism>
<proteinExistence type="predicted"/>
<comment type="caution">
    <text evidence="5">The sequence shown here is derived from an EMBL/GenBank/DDBJ whole genome shotgun (WGS) entry which is preliminary data.</text>
</comment>
<evidence type="ECO:0000256" key="1">
    <source>
        <dbReference type="ARBA" id="ARBA00004167"/>
    </source>
</evidence>
<dbReference type="PANTHER" id="PTHR23278">
    <property type="entry name" value="SIDESTEP PROTEIN"/>
    <property type="match status" value="1"/>
</dbReference>
<keyword evidence="2" id="KW-0472">Membrane</keyword>
<accession>A0AAV4PUX1</accession>
<dbReference type="InterPro" id="IPR003599">
    <property type="entry name" value="Ig_sub"/>
</dbReference>
<dbReference type="SUPFAM" id="SSF48726">
    <property type="entry name" value="Immunoglobulin"/>
    <property type="match status" value="1"/>
</dbReference>
<keyword evidence="3" id="KW-1015">Disulfide bond</keyword>
<dbReference type="SMART" id="SM00409">
    <property type="entry name" value="IG"/>
    <property type="match status" value="1"/>
</dbReference>
<name>A0AAV4PUX1_9ARAC</name>
<gene>
    <name evidence="5" type="primary">AVEN_76859_1</name>
    <name evidence="5" type="ORF">CDAR_212701</name>
</gene>
<sequence length="138" mass="15414">MLIYFFECVFSFNQRAVVFGIQMAFVISSYRRTVCGTLRPLDVRIISPPHHLSAGRKVTLECESTGSRPRAVMTWWKGSQKIQTGNEVISDNGNLTLSTLSFVPTADDHGKKFTCTAKNPSLSNSLIEDTRTITVHCK</sequence>
<dbReference type="Gene3D" id="2.60.40.10">
    <property type="entry name" value="Immunoglobulins"/>
    <property type="match status" value="1"/>
</dbReference>
<dbReference type="InterPro" id="IPR036179">
    <property type="entry name" value="Ig-like_dom_sf"/>
</dbReference>
<evidence type="ECO:0000259" key="4">
    <source>
        <dbReference type="PROSITE" id="PS50835"/>
    </source>
</evidence>
<dbReference type="InterPro" id="IPR013162">
    <property type="entry name" value="CD80_C2-set"/>
</dbReference>
<dbReference type="EMBL" id="BPLQ01003486">
    <property type="protein sequence ID" value="GIY00847.1"/>
    <property type="molecule type" value="Genomic_DNA"/>
</dbReference>
<comment type="subcellular location">
    <subcellularLocation>
        <location evidence="1">Membrane</location>
        <topology evidence="1">Single-pass membrane protein</topology>
    </subcellularLocation>
</comment>
<dbReference type="AlphaFoldDB" id="A0AAV4PUX1"/>